<dbReference type="GeneID" id="39576563"/>
<evidence type="ECO:0000256" key="3">
    <source>
        <dbReference type="PROSITE-ProRule" id="PRU00317"/>
    </source>
</evidence>
<keyword evidence="7" id="KW-1185">Reference proteome</keyword>
<reference evidence="6 7" key="1">
    <citation type="journal article" date="2018" name="Mol. Ecol.">
        <title>The obligate alkalophilic soda-lake fungus Sodiomyces alkalinus has shifted to a protein diet.</title>
        <authorList>
            <person name="Grum-Grzhimaylo A.A."/>
            <person name="Falkoski D.L."/>
            <person name="van den Heuvel J."/>
            <person name="Valero-Jimenez C.A."/>
            <person name="Min B."/>
            <person name="Choi I.G."/>
            <person name="Lipzen A."/>
            <person name="Daum C.G."/>
            <person name="Aanen D.K."/>
            <person name="Tsang A."/>
            <person name="Henrissat B."/>
            <person name="Bilanenko E.N."/>
            <person name="de Vries R.P."/>
            <person name="van Kan J.A.L."/>
            <person name="Grigoriev I.V."/>
            <person name="Debets A.J.M."/>
        </authorList>
    </citation>
    <scope>NUCLEOTIDE SEQUENCE [LARGE SCALE GENOMIC DNA]</scope>
    <source>
        <strain evidence="6 7">F11</strain>
    </source>
</reference>
<dbReference type="PROSITE" id="PS50302">
    <property type="entry name" value="PUM"/>
    <property type="match status" value="8"/>
</dbReference>
<comment type="function">
    <text evidence="2">RNA-binding nucleolar protein required for pre-rRNA processing. Involved in production of 18S rRNA and assembly of small ribosomal subunit.</text>
</comment>
<dbReference type="Gene3D" id="1.25.10.10">
    <property type="entry name" value="Leucine-rich Repeat Variant"/>
    <property type="match status" value="1"/>
</dbReference>
<dbReference type="Proteomes" id="UP000272025">
    <property type="component" value="Unassembled WGS sequence"/>
</dbReference>
<dbReference type="STRING" id="1314773.A0A3N2PVM7"/>
<proteinExistence type="predicted"/>
<dbReference type="RefSeq" id="XP_028466344.1">
    <property type="nucleotide sequence ID" value="XM_028608085.1"/>
</dbReference>
<feature type="repeat" description="Pumilio" evidence="3">
    <location>
        <begin position="244"/>
        <end position="279"/>
    </location>
</feature>
<evidence type="ECO:0000259" key="5">
    <source>
        <dbReference type="PROSITE" id="PS50303"/>
    </source>
</evidence>
<dbReference type="InterPro" id="IPR011989">
    <property type="entry name" value="ARM-like"/>
</dbReference>
<feature type="repeat" description="Pumilio" evidence="3">
    <location>
        <begin position="100"/>
        <end position="135"/>
    </location>
</feature>
<gene>
    <name evidence="6" type="ORF">SODALDRAFT_277776</name>
</gene>
<dbReference type="AlphaFoldDB" id="A0A3N2PVM7"/>
<dbReference type="OrthoDB" id="668540at2759"/>
<dbReference type="GO" id="GO:0005737">
    <property type="term" value="C:cytoplasm"/>
    <property type="evidence" value="ECO:0007669"/>
    <property type="project" value="TreeGrafter"/>
</dbReference>
<feature type="repeat" description="Pumilio" evidence="3">
    <location>
        <begin position="64"/>
        <end position="99"/>
    </location>
</feature>
<feature type="repeat" description="Pumilio" evidence="3">
    <location>
        <begin position="287"/>
        <end position="323"/>
    </location>
</feature>
<evidence type="ECO:0000256" key="4">
    <source>
        <dbReference type="SAM" id="MobiDB-lite"/>
    </source>
</evidence>
<dbReference type="InterPro" id="IPR001313">
    <property type="entry name" value="Pumilio_RNA-bd_rpt"/>
</dbReference>
<feature type="repeat" description="Pumilio" evidence="3">
    <location>
        <begin position="208"/>
        <end position="243"/>
    </location>
</feature>
<feature type="domain" description="PUM-HD" evidence="5">
    <location>
        <begin position="5"/>
        <end position="361"/>
    </location>
</feature>
<dbReference type="EMBL" id="ML119055">
    <property type="protein sequence ID" value="ROT38538.1"/>
    <property type="molecule type" value="Genomic_DNA"/>
</dbReference>
<sequence length="447" mass="49862">MDQKPCSARLAEFTSKRNKGQCHWGLKEIYGHVVEFCGDQHASRFLQKKLADANSEEKDQVFREVQPNIEPLSKDIYGNYVIQMLLVHGSQMQKRAIASILKGKMVEWSFNKYACRVVQKALEQILVEQRAELTQELEPNILPLIRDEFGNHVVQQVIQYVPNQHFGFIPRAVRSMVRQLSEERHACRVIQRLLEYAKAEDKEAILAEIHDAVQHLVSNEYGNYVAQHVVRYGKPADREKIISFVLGRLVALSKHKYASNVVEKCIEFGAAEDRVKIAQAFLKHGSDGTNAVPALYKDNFGNYVIQKLLKKFEDGPELDGLIAAVESISDLKKHLDAVRDPERQGNTAAADRVLEAIAKARGGSKKAAKNGHRTTTTPTFRNSRAAQVDTSASPTPVLTMEPNSPQSSNPPSTNASATGESAEEEVEQDKNGRFASGNVAPQVLEEP</sequence>
<organism evidence="6 7">
    <name type="scientific">Sodiomyces alkalinus (strain CBS 110278 / VKM F-3762 / F11)</name>
    <name type="common">Alkaliphilic filamentous fungus</name>
    <dbReference type="NCBI Taxonomy" id="1314773"/>
    <lineage>
        <taxon>Eukaryota</taxon>
        <taxon>Fungi</taxon>
        <taxon>Dikarya</taxon>
        <taxon>Ascomycota</taxon>
        <taxon>Pezizomycotina</taxon>
        <taxon>Sordariomycetes</taxon>
        <taxon>Hypocreomycetidae</taxon>
        <taxon>Glomerellales</taxon>
        <taxon>Plectosphaerellaceae</taxon>
        <taxon>Sodiomyces</taxon>
    </lineage>
</organism>
<evidence type="ECO:0000256" key="2">
    <source>
        <dbReference type="ARBA" id="ARBA00024893"/>
    </source>
</evidence>
<dbReference type="PANTHER" id="PTHR12537:SF12">
    <property type="entry name" value="MATERNAL PROTEIN PUMILIO"/>
    <property type="match status" value="1"/>
</dbReference>
<feature type="repeat" description="Pumilio" evidence="3">
    <location>
        <begin position="172"/>
        <end position="207"/>
    </location>
</feature>
<feature type="compositionally biased region" description="Basic residues" evidence="4">
    <location>
        <begin position="362"/>
        <end position="372"/>
    </location>
</feature>
<evidence type="ECO:0000256" key="1">
    <source>
        <dbReference type="ARBA" id="ARBA00022737"/>
    </source>
</evidence>
<accession>A0A3N2PVM7</accession>
<protein>
    <submittedName>
        <fullName evidence="6">ARM repeat-containing protein</fullName>
    </submittedName>
</protein>
<dbReference type="GO" id="GO:0003730">
    <property type="term" value="F:mRNA 3'-UTR binding"/>
    <property type="evidence" value="ECO:0007669"/>
    <property type="project" value="TreeGrafter"/>
</dbReference>
<dbReference type="InterPro" id="IPR016024">
    <property type="entry name" value="ARM-type_fold"/>
</dbReference>
<evidence type="ECO:0000313" key="6">
    <source>
        <dbReference type="EMBL" id="ROT38538.1"/>
    </source>
</evidence>
<feature type="compositionally biased region" description="Low complexity" evidence="4">
    <location>
        <begin position="402"/>
        <end position="418"/>
    </location>
</feature>
<feature type="repeat" description="Pumilio" evidence="3">
    <location>
        <begin position="28"/>
        <end position="63"/>
    </location>
</feature>
<dbReference type="SUPFAM" id="SSF48371">
    <property type="entry name" value="ARM repeat"/>
    <property type="match status" value="1"/>
</dbReference>
<dbReference type="PANTHER" id="PTHR12537">
    <property type="entry name" value="RNA BINDING PROTEIN PUMILIO-RELATED"/>
    <property type="match status" value="1"/>
</dbReference>
<dbReference type="Pfam" id="PF00806">
    <property type="entry name" value="PUF"/>
    <property type="match status" value="8"/>
</dbReference>
<dbReference type="InterPro" id="IPR033133">
    <property type="entry name" value="PUM-HD"/>
</dbReference>
<feature type="region of interest" description="Disordered" evidence="4">
    <location>
        <begin position="360"/>
        <end position="447"/>
    </location>
</feature>
<evidence type="ECO:0000313" key="7">
    <source>
        <dbReference type="Proteomes" id="UP000272025"/>
    </source>
</evidence>
<feature type="compositionally biased region" description="Polar residues" evidence="4">
    <location>
        <begin position="373"/>
        <end position="396"/>
    </location>
</feature>
<dbReference type="SMART" id="SM00025">
    <property type="entry name" value="Pumilio"/>
    <property type="match status" value="8"/>
</dbReference>
<dbReference type="GO" id="GO:0000288">
    <property type="term" value="P:nuclear-transcribed mRNA catabolic process, deadenylation-dependent decay"/>
    <property type="evidence" value="ECO:0007669"/>
    <property type="project" value="TreeGrafter"/>
</dbReference>
<keyword evidence="1" id="KW-0677">Repeat</keyword>
<feature type="repeat" description="Pumilio" evidence="3">
    <location>
        <begin position="136"/>
        <end position="171"/>
    </location>
</feature>
<dbReference type="InterPro" id="IPR033712">
    <property type="entry name" value="Pumilio_RNA-bd"/>
</dbReference>
<dbReference type="CDD" id="cd07920">
    <property type="entry name" value="Pumilio"/>
    <property type="match status" value="1"/>
</dbReference>
<name>A0A3N2PVM7_SODAK</name>
<dbReference type="PROSITE" id="PS50303">
    <property type="entry name" value="PUM_HD"/>
    <property type="match status" value="1"/>
</dbReference>